<keyword evidence="1" id="KW-1133">Transmembrane helix</keyword>
<accession>A0A4U6W5Q2</accession>
<organism evidence="2 3">
    <name type="scientific">Setaria viridis</name>
    <name type="common">Green bristlegrass</name>
    <name type="synonym">Setaria italica subsp. viridis</name>
    <dbReference type="NCBI Taxonomy" id="4556"/>
    <lineage>
        <taxon>Eukaryota</taxon>
        <taxon>Viridiplantae</taxon>
        <taxon>Streptophyta</taxon>
        <taxon>Embryophyta</taxon>
        <taxon>Tracheophyta</taxon>
        <taxon>Spermatophyta</taxon>
        <taxon>Magnoliopsida</taxon>
        <taxon>Liliopsida</taxon>
        <taxon>Poales</taxon>
        <taxon>Poaceae</taxon>
        <taxon>PACMAD clade</taxon>
        <taxon>Panicoideae</taxon>
        <taxon>Panicodae</taxon>
        <taxon>Paniceae</taxon>
        <taxon>Cenchrinae</taxon>
        <taxon>Setaria</taxon>
    </lineage>
</organism>
<evidence type="ECO:0000313" key="2">
    <source>
        <dbReference type="EMBL" id="TKW37095.1"/>
    </source>
</evidence>
<reference evidence="2" key="1">
    <citation type="submission" date="2019-03" db="EMBL/GenBank/DDBJ databases">
        <title>WGS assembly of Setaria viridis.</title>
        <authorList>
            <person name="Huang P."/>
            <person name="Jenkins J."/>
            <person name="Grimwood J."/>
            <person name="Barry K."/>
            <person name="Healey A."/>
            <person name="Mamidi S."/>
            <person name="Sreedasyam A."/>
            <person name="Shu S."/>
            <person name="Feldman M."/>
            <person name="Wu J."/>
            <person name="Yu Y."/>
            <person name="Chen C."/>
            <person name="Johnson J."/>
            <person name="Rokhsar D."/>
            <person name="Baxter I."/>
            <person name="Schmutz J."/>
            <person name="Brutnell T."/>
            <person name="Kellogg E."/>
        </authorList>
    </citation>
    <scope>NUCLEOTIDE SEQUENCE [LARGE SCALE GENOMIC DNA]</scope>
</reference>
<gene>
    <name evidence="2" type="ORF">SEVIR_1G026150v2</name>
</gene>
<dbReference type="EMBL" id="CM016552">
    <property type="protein sequence ID" value="TKW37095.1"/>
    <property type="molecule type" value="Genomic_DNA"/>
</dbReference>
<dbReference type="Proteomes" id="UP000298652">
    <property type="component" value="Chromosome 1"/>
</dbReference>
<dbReference type="AlphaFoldDB" id="A0A4U6W5Q2"/>
<evidence type="ECO:0000256" key="1">
    <source>
        <dbReference type="SAM" id="Phobius"/>
    </source>
</evidence>
<feature type="transmembrane region" description="Helical" evidence="1">
    <location>
        <begin position="12"/>
        <end position="34"/>
    </location>
</feature>
<dbReference type="Gramene" id="TKW37095">
    <property type="protein sequence ID" value="TKW37095"/>
    <property type="gene ID" value="SEVIR_1G026150v2"/>
</dbReference>
<sequence>MLLSYCFCCRPLWYCLFLVFSGCAVVILVILLPMTCCFCCHCLTICGLLFI</sequence>
<protein>
    <submittedName>
        <fullName evidence="2">Uncharacterized protein</fullName>
    </submittedName>
</protein>
<proteinExistence type="predicted"/>
<keyword evidence="3" id="KW-1185">Reference proteome</keyword>
<name>A0A4U6W5Q2_SETVI</name>
<keyword evidence="1" id="KW-0812">Transmembrane</keyword>
<evidence type="ECO:0000313" key="3">
    <source>
        <dbReference type="Proteomes" id="UP000298652"/>
    </source>
</evidence>
<keyword evidence="1" id="KW-0472">Membrane</keyword>